<reference evidence="2 3" key="1">
    <citation type="submission" date="2020-07" db="EMBL/GenBank/DDBJ databases">
        <title>Sequencing the genomes of 1000 actinobacteria strains.</title>
        <authorList>
            <person name="Klenk H.-P."/>
        </authorList>
    </citation>
    <scope>NUCLEOTIDE SEQUENCE [LARGE SCALE GENOMIC DNA]</scope>
    <source>
        <strain evidence="2 3">DSM 26341</strain>
    </source>
</reference>
<gene>
    <name evidence="2" type="ORF">BJY26_001778</name>
</gene>
<dbReference type="AlphaFoldDB" id="A0A7Z0D250"/>
<keyword evidence="3" id="KW-1185">Reference proteome</keyword>
<sequence length="59" mass="7053">MTIYPLLTVDDLAAYLSKPKATFYAWRTRQLDPRAVRIGGNIRYRWEDVEAWIDQHIEE</sequence>
<evidence type="ECO:0000259" key="1">
    <source>
        <dbReference type="Pfam" id="PF12728"/>
    </source>
</evidence>
<dbReference type="SUPFAM" id="SSF46955">
    <property type="entry name" value="Putative DNA-binding domain"/>
    <property type="match status" value="1"/>
</dbReference>
<dbReference type="InterPro" id="IPR041657">
    <property type="entry name" value="HTH_17"/>
</dbReference>
<protein>
    <submittedName>
        <fullName evidence="2">Excisionase family DNA binding protein</fullName>
    </submittedName>
</protein>
<name>A0A7Z0D250_9MICO</name>
<dbReference type="EMBL" id="JACBZP010000001">
    <property type="protein sequence ID" value="NYI67472.1"/>
    <property type="molecule type" value="Genomic_DNA"/>
</dbReference>
<evidence type="ECO:0000313" key="2">
    <source>
        <dbReference type="EMBL" id="NYI67472.1"/>
    </source>
</evidence>
<organism evidence="2 3">
    <name type="scientific">Spelaeicoccus albus</name>
    <dbReference type="NCBI Taxonomy" id="1280376"/>
    <lineage>
        <taxon>Bacteria</taxon>
        <taxon>Bacillati</taxon>
        <taxon>Actinomycetota</taxon>
        <taxon>Actinomycetes</taxon>
        <taxon>Micrococcales</taxon>
        <taxon>Brevibacteriaceae</taxon>
        <taxon>Spelaeicoccus</taxon>
    </lineage>
</organism>
<dbReference type="Proteomes" id="UP000539111">
    <property type="component" value="Unassembled WGS sequence"/>
</dbReference>
<dbReference type="Pfam" id="PF12728">
    <property type="entry name" value="HTH_17"/>
    <property type="match status" value="1"/>
</dbReference>
<feature type="domain" description="Helix-turn-helix" evidence="1">
    <location>
        <begin position="6"/>
        <end position="56"/>
    </location>
</feature>
<dbReference type="InterPro" id="IPR009061">
    <property type="entry name" value="DNA-bd_dom_put_sf"/>
</dbReference>
<accession>A0A7Z0D250</accession>
<proteinExistence type="predicted"/>
<comment type="caution">
    <text evidence="2">The sequence shown here is derived from an EMBL/GenBank/DDBJ whole genome shotgun (WGS) entry which is preliminary data.</text>
</comment>
<evidence type="ECO:0000313" key="3">
    <source>
        <dbReference type="Proteomes" id="UP000539111"/>
    </source>
</evidence>